<evidence type="ECO:0000313" key="2">
    <source>
        <dbReference type="Proteomes" id="UP000551563"/>
    </source>
</evidence>
<gene>
    <name evidence="1" type="ORF">GXX48_06240</name>
</gene>
<proteinExistence type="predicted"/>
<dbReference type="EMBL" id="DUMN01000181">
    <property type="protein sequence ID" value="HHV67227.1"/>
    <property type="molecule type" value="Genomic_DNA"/>
</dbReference>
<organism evidence="1 2">
    <name type="scientific">Brucella intermedia</name>
    <dbReference type="NCBI Taxonomy" id="94625"/>
    <lineage>
        <taxon>Bacteria</taxon>
        <taxon>Pseudomonadati</taxon>
        <taxon>Pseudomonadota</taxon>
        <taxon>Alphaproteobacteria</taxon>
        <taxon>Hyphomicrobiales</taxon>
        <taxon>Brucellaceae</taxon>
        <taxon>Brucella/Ochrobactrum group</taxon>
        <taxon>Brucella</taxon>
    </lineage>
</organism>
<reference evidence="1 2" key="1">
    <citation type="journal article" date="2020" name="Biotechnol. Biofuels">
        <title>New insights from the biogas microbiome by comprehensive genome-resolved metagenomics of nearly 1600 species originating from multiple anaerobic digesters.</title>
        <authorList>
            <person name="Campanaro S."/>
            <person name="Treu L."/>
            <person name="Rodriguez-R L.M."/>
            <person name="Kovalovszki A."/>
            <person name="Ziels R.M."/>
            <person name="Maus I."/>
            <person name="Zhu X."/>
            <person name="Kougias P.G."/>
            <person name="Basile A."/>
            <person name="Luo G."/>
            <person name="Schluter A."/>
            <person name="Konstantinidis K.T."/>
            <person name="Angelidaki I."/>
        </authorList>
    </citation>
    <scope>NUCLEOTIDE SEQUENCE [LARGE SCALE GENOMIC DNA]</scope>
    <source>
        <strain evidence="1">AS04akNAM_66</strain>
    </source>
</reference>
<dbReference type="PROSITE" id="PS51257">
    <property type="entry name" value="PROKAR_LIPOPROTEIN"/>
    <property type="match status" value="1"/>
</dbReference>
<comment type="caution">
    <text evidence="1">The sequence shown here is derived from an EMBL/GenBank/DDBJ whole genome shotgun (WGS) entry which is preliminary data.</text>
</comment>
<accession>A0A7V6PA29</accession>
<dbReference type="Proteomes" id="UP000551563">
    <property type="component" value="Unassembled WGS sequence"/>
</dbReference>
<protein>
    <submittedName>
        <fullName evidence="1">Cell envelope biogenesis protein OmpA</fullName>
    </submittedName>
</protein>
<name>A0A7V6PA29_9HYPH</name>
<dbReference type="AlphaFoldDB" id="A0A7V6PA29"/>
<feature type="non-terminal residue" evidence="1">
    <location>
        <position position="31"/>
    </location>
</feature>
<evidence type="ECO:0000313" key="1">
    <source>
        <dbReference type="EMBL" id="HHV67227.1"/>
    </source>
</evidence>
<sequence>MLKKTGIALFAATFLAGCTTDPYTGEQKMSN</sequence>